<sequence>MSLILDTLRPAAPETAGGWDDLLADIAAQTQAGVDGFRLGTDVVAVAPRRGHGYHQTLTATLTHALYERFYHHHETPHLHRGPTGAADKRPASAREDPAFCHRLRAGLGERYYWEGGWRVVGPGDDDRTVVERDDLVLHVTDDEVEATADGVLVRFPADRPWASTGFYVVTGTSGPMTRATGLARCYLHLLPETAPEVFARIVRGLDAAGLPFTAKVLNDPLAFGRPDSAVVYVAREQIRTVLEVVLAERRRDSAAFGSSVPAFTRRVLRGVAVADDPGPGTSFGQHRCCAVASGIVAAGPVAGPAERLAAVRRALTDEGLDLSALHLAPGRAEFDLADW</sequence>
<keyword evidence="2" id="KW-1185">Reference proteome</keyword>
<proteinExistence type="predicted"/>
<name>A0ABP6PGU0_9ACTN</name>
<evidence type="ECO:0000313" key="2">
    <source>
        <dbReference type="Proteomes" id="UP001499924"/>
    </source>
</evidence>
<dbReference type="RefSeq" id="WP_344690108.1">
    <property type="nucleotide sequence ID" value="NZ_BAAAVV010000008.1"/>
</dbReference>
<dbReference type="Proteomes" id="UP001499924">
    <property type="component" value="Unassembled WGS sequence"/>
</dbReference>
<organism evidence="1 2">
    <name type="scientific">Blastococcus jejuensis</name>
    <dbReference type="NCBI Taxonomy" id="351224"/>
    <lineage>
        <taxon>Bacteria</taxon>
        <taxon>Bacillati</taxon>
        <taxon>Actinomycetota</taxon>
        <taxon>Actinomycetes</taxon>
        <taxon>Geodermatophilales</taxon>
        <taxon>Geodermatophilaceae</taxon>
        <taxon>Blastococcus</taxon>
    </lineage>
</organism>
<protein>
    <submittedName>
        <fullName evidence="1">Uncharacterized protein</fullName>
    </submittedName>
</protein>
<dbReference type="InterPro" id="IPR040871">
    <property type="entry name" value="HopA1"/>
</dbReference>
<reference evidence="2" key="1">
    <citation type="journal article" date="2019" name="Int. J. Syst. Evol. Microbiol.">
        <title>The Global Catalogue of Microorganisms (GCM) 10K type strain sequencing project: providing services to taxonomists for standard genome sequencing and annotation.</title>
        <authorList>
            <consortium name="The Broad Institute Genomics Platform"/>
            <consortium name="The Broad Institute Genome Sequencing Center for Infectious Disease"/>
            <person name="Wu L."/>
            <person name="Ma J."/>
        </authorList>
    </citation>
    <scope>NUCLEOTIDE SEQUENCE [LARGE SCALE GENOMIC DNA]</scope>
    <source>
        <strain evidence="2">JCM 15614</strain>
    </source>
</reference>
<dbReference type="EMBL" id="BAAAVV010000008">
    <property type="protein sequence ID" value="GAA3176860.1"/>
    <property type="molecule type" value="Genomic_DNA"/>
</dbReference>
<comment type="caution">
    <text evidence="1">The sequence shown here is derived from an EMBL/GenBank/DDBJ whole genome shotgun (WGS) entry which is preliminary data.</text>
</comment>
<evidence type="ECO:0000313" key="1">
    <source>
        <dbReference type="EMBL" id="GAA3176860.1"/>
    </source>
</evidence>
<dbReference type="Pfam" id="PF17914">
    <property type="entry name" value="HopA1"/>
    <property type="match status" value="1"/>
</dbReference>
<accession>A0ABP6PGU0</accession>
<gene>
    <name evidence="1" type="ORF">GCM10010531_33210</name>
</gene>